<sequence>MSLSRREAIQIVDKLTELTQHNTLQWKEESPTRRMNDTTNRVDKVYLSHYMGRNIRVYEKYYKAYFEDDVNVFEWAEDVVIELIDNDGLILSRFPSTSNQLELLNAIKFQNPQIRNFYTDIFGI</sequence>
<proteinExistence type="predicted"/>
<evidence type="ECO:0000313" key="1">
    <source>
        <dbReference type="EMBL" id="MDD9319160.1"/>
    </source>
</evidence>
<comment type="caution">
    <text evidence="1">The sequence shown here is derived from an EMBL/GenBank/DDBJ whole genome shotgun (WGS) entry which is preliminary data.</text>
</comment>
<name>A0AB35K014_9GAMM</name>
<protein>
    <submittedName>
        <fullName evidence="1">Uncharacterized protein</fullName>
    </submittedName>
</protein>
<dbReference type="Proteomes" id="UP001150055">
    <property type="component" value="Unassembled WGS sequence"/>
</dbReference>
<gene>
    <name evidence="1" type="ORF">M0O54_03330</name>
</gene>
<dbReference type="AlphaFoldDB" id="A0AB35K014"/>
<organism evidence="1 2">
    <name type="scientific">Acinetobacter lactucae</name>
    <dbReference type="NCBI Taxonomy" id="1785128"/>
    <lineage>
        <taxon>Bacteria</taxon>
        <taxon>Pseudomonadati</taxon>
        <taxon>Pseudomonadota</taxon>
        <taxon>Gammaproteobacteria</taxon>
        <taxon>Moraxellales</taxon>
        <taxon>Moraxellaceae</taxon>
        <taxon>Acinetobacter</taxon>
        <taxon>Acinetobacter calcoaceticus/baumannii complex</taxon>
    </lineage>
</organism>
<accession>A0AB35K014</accession>
<dbReference type="RefSeq" id="WP_274578862.1">
    <property type="nucleotide sequence ID" value="NZ_JALNTG010000010.1"/>
</dbReference>
<evidence type="ECO:0000313" key="2">
    <source>
        <dbReference type="Proteomes" id="UP001150055"/>
    </source>
</evidence>
<reference evidence="1" key="1">
    <citation type="submission" date="2022-12" db="EMBL/GenBank/DDBJ databases">
        <title>Acinetobacter lactucae: Emerging opportunistic pathogenic species of genus Acinetobacter isolated from immunocompromised patients in clinical settings of India.</title>
        <authorList>
            <person name="Amar A.K."/>
            <person name="Sawant A.R."/>
            <person name="Meera M."/>
            <person name="Tomar A."/>
            <person name="Sistla S."/>
            <person name="Prashanth K."/>
        </authorList>
    </citation>
    <scope>NUCLEOTIDE SEQUENCE</scope>
    <source>
        <strain evidence="1">PKAL1828C</strain>
    </source>
</reference>
<dbReference type="EMBL" id="JALNTG010000010">
    <property type="protein sequence ID" value="MDD9319160.1"/>
    <property type="molecule type" value="Genomic_DNA"/>
</dbReference>